<proteinExistence type="predicted"/>
<accession>A0AA39GK31</accession>
<sequence length="96" mass="11205">METGNRKQGATELVGEDEHRVFPAYQPPTVPNRLNQFEVSKRNHWRRLWICCTRNLHVRLRKPHLAAPGFSKSNRSVSLCLSHRSYDAKTANLFYI</sequence>
<name>A0AA39GK31_SARSR</name>
<reference evidence="1" key="1">
    <citation type="submission" date="2022-10" db="EMBL/GenBank/DDBJ databases">
        <title>Determination and structural analysis of whole genome sequence of Sarocladium strictum F4-1.</title>
        <authorList>
            <person name="Hu L."/>
            <person name="Jiang Y."/>
        </authorList>
    </citation>
    <scope>NUCLEOTIDE SEQUENCE</scope>
    <source>
        <strain evidence="1">F4-1</strain>
    </source>
</reference>
<comment type="caution">
    <text evidence="1">The sequence shown here is derived from an EMBL/GenBank/DDBJ whole genome shotgun (WGS) entry which is preliminary data.</text>
</comment>
<protein>
    <submittedName>
        <fullName evidence="1">Uncharacterized protein</fullName>
    </submittedName>
</protein>
<dbReference type="Proteomes" id="UP001175261">
    <property type="component" value="Unassembled WGS sequence"/>
</dbReference>
<gene>
    <name evidence="1" type="ORF">NLU13_4653</name>
</gene>
<dbReference type="EMBL" id="JAPDFR010000003">
    <property type="protein sequence ID" value="KAK0388409.1"/>
    <property type="molecule type" value="Genomic_DNA"/>
</dbReference>
<organism evidence="1 2">
    <name type="scientific">Sarocladium strictum</name>
    <name type="common">Black bundle disease fungus</name>
    <name type="synonym">Acremonium strictum</name>
    <dbReference type="NCBI Taxonomy" id="5046"/>
    <lineage>
        <taxon>Eukaryota</taxon>
        <taxon>Fungi</taxon>
        <taxon>Dikarya</taxon>
        <taxon>Ascomycota</taxon>
        <taxon>Pezizomycotina</taxon>
        <taxon>Sordariomycetes</taxon>
        <taxon>Hypocreomycetidae</taxon>
        <taxon>Hypocreales</taxon>
        <taxon>Sarocladiaceae</taxon>
        <taxon>Sarocladium</taxon>
    </lineage>
</organism>
<evidence type="ECO:0000313" key="1">
    <source>
        <dbReference type="EMBL" id="KAK0388409.1"/>
    </source>
</evidence>
<evidence type="ECO:0000313" key="2">
    <source>
        <dbReference type="Proteomes" id="UP001175261"/>
    </source>
</evidence>
<dbReference type="AlphaFoldDB" id="A0AA39GK31"/>
<keyword evidence="2" id="KW-1185">Reference proteome</keyword>